<sequence>MTERKRLSDTDEPSANNTTKKIKLIQTTLPVGTSKRPICKYGANCYRKHPDHLRDYQHPKTDQKEEEQGDDDEDFSTTSVSELSTLTKEASPAKQITASSNSTISLMELAELSGEKLLRHLYQMKFPSDLHEFWSFCLDLKKTDTREVLTNLLNLELVGPFEILDGALKTCSTLPNIHLHYRYYYDTPEFMTVIRTLDKKSQFHIGYYRDSPDELPAFLASNDSSVNNHFKICGDNIFAAVHSYARHHLKSSDKSDLKTFVSDLESYAKKHKFSLDETTPKITARKKKVNCTLLNSLGMVVPCENDIGYRPVPFTKDQFKKVCDKFCNGTSEDQHQKAEDDLQHVITCIQFANDECDYGEGLEFGLNLFLYGSSKLHSRILTLLPLAYKLLHRDLYGQIITDHLSSGRSNLIEDLNEITKNS</sequence>
<dbReference type="GO" id="GO:0072572">
    <property type="term" value="F:poly-ADP-D-ribose binding"/>
    <property type="evidence" value="ECO:0007669"/>
    <property type="project" value="TreeGrafter"/>
</dbReference>
<keyword evidence="5" id="KW-0539">Nucleus</keyword>
<evidence type="ECO:0000256" key="4">
    <source>
        <dbReference type="ARBA" id="ARBA00022454"/>
    </source>
</evidence>
<dbReference type="InterPro" id="IPR019406">
    <property type="entry name" value="APLF_PBZ"/>
</dbReference>
<dbReference type="EMBL" id="CAJNOR010005369">
    <property type="protein sequence ID" value="CAF1559269.1"/>
    <property type="molecule type" value="Genomic_DNA"/>
</dbReference>
<dbReference type="GO" id="GO:0005634">
    <property type="term" value="C:nucleus"/>
    <property type="evidence" value="ECO:0007669"/>
    <property type="project" value="UniProtKB-SubCell"/>
</dbReference>
<dbReference type="Pfam" id="PF10228">
    <property type="entry name" value="HPF1"/>
    <property type="match status" value="1"/>
</dbReference>
<keyword evidence="4" id="KW-0158">Chromosome</keyword>
<proteinExistence type="inferred from homology"/>
<evidence type="ECO:0000256" key="6">
    <source>
        <dbReference type="SAM" id="MobiDB-lite"/>
    </source>
</evidence>
<evidence type="ECO:0000313" key="10">
    <source>
        <dbReference type="Proteomes" id="UP000663828"/>
    </source>
</evidence>
<gene>
    <name evidence="8" type="ORF">EDS130_LOCUS21626</name>
    <name evidence="9" type="ORF">XAT740_LOCUS43495</name>
</gene>
<evidence type="ECO:0000256" key="5">
    <source>
        <dbReference type="ARBA" id="ARBA00023242"/>
    </source>
</evidence>
<dbReference type="GO" id="GO:0042393">
    <property type="term" value="F:histone binding"/>
    <property type="evidence" value="ECO:0007669"/>
    <property type="project" value="InterPro"/>
</dbReference>
<dbReference type="Pfam" id="PF10283">
    <property type="entry name" value="zf-CCHH"/>
    <property type="match status" value="1"/>
</dbReference>
<dbReference type="PANTHER" id="PTHR13386">
    <property type="entry name" value="HISTONE PARYLATION FACTOR 1"/>
    <property type="match status" value="1"/>
</dbReference>
<feature type="region of interest" description="Disordered" evidence="6">
    <location>
        <begin position="1"/>
        <end position="21"/>
    </location>
</feature>
<comment type="similarity">
    <text evidence="3">Belongs to the HPF1 family.</text>
</comment>
<evidence type="ECO:0000313" key="8">
    <source>
        <dbReference type="EMBL" id="CAF1131943.1"/>
    </source>
</evidence>
<dbReference type="AlphaFoldDB" id="A0A815XL28"/>
<comment type="caution">
    <text evidence="9">The sequence shown here is derived from an EMBL/GenBank/DDBJ whole genome shotgun (WGS) entry which is preliminary data.</text>
</comment>
<dbReference type="Proteomes" id="UP000663852">
    <property type="component" value="Unassembled WGS sequence"/>
</dbReference>
<dbReference type="EMBL" id="CAJNOJ010000110">
    <property type="protein sequence ID" value="CAF1131943.1"/>
    <property type="molecule type" value="Genomic_DNA"/>
</dbReference>
<accession>A0A815XL28</accession>
<evidence type="ECO:0000256" key="3">
    <source>
        <dbReference type="ARBA" id="ARBA00010803"/>
    </source>
</evidence>
<organism evidence="9 10">
    <name type="scientific">Adineta ricciae</name>
    <name type="common">Rotifer</name>
    <dbReference type="NCBI Taxonomy" id="249248"/>
    <lineage>
        <taxon>Eukaryota</taxon>
        <taxon>Metazoa</taxon>
        <taxon>Spiralia</taxon>
        <taxon>Gnathifera</taxon>
        <taxon>Rotifera</taxon>
        <taxon>Eurotatoria</taxon>
        <taxon>Bdelloidea</taxon>
        <taxon>Adinetida</taxon>
        <taxon>Adinetidae</taxon>
        <taxon>Adineta</taxon>
    </lineage>
</organism>
<feature type="domain" description="PBZ-type" evidence="7">
    <location>
        <begin position="36"/>
        <end position="60"/>
    </location>
</feature>
<dbReference type="PANTHER" id="PTHR13386:SF1">
    <property type="entry name" value="HISTONE PARYLATION FACTOR 1"/>
    <property type="match status" value="1"/>
</dbReference>
<feature type="compositionally biased region" description="Basic and acidic residues" evidence="6">
    <location>
        <begin position="52"/>
        <end position="63"/>
    </location>
</feature>
<protein>
    <recommendedName>
        <fullName evidence="7">PBZ-type domain-containing protein</fullName>
    </recommendedName>
</protein>
<feature type="region of interest" description="Disordered" evidence="6">
    <location>
        <begin position="50"/>
        <end position="94"/>
    </location>
</feature>
<dbReference type="OrthoDB" id="416496at2759"/>
<dbReference type="GO" id="GO:0006974">
    <property type="term" value="P:DNA damage response"/>
    <property type="evidence" value="ECO:0007669"/>
    <property type="project" value="InterPro"/>
</dbReference>
<evidence type="ECO:0000256" key="2">
    <source>
        <dbReference type="ARBA" id="ARBA00004286"/>
    </source>
</evidence>
<evidence type="ECO:0000256" key="1">
    <source>
        <dbReference type="ARBA" id="ARBA00004123"/>
    </source>
</evidence>
<evidence type="ECO:0000313" key="9">
    <source>
        <dbReference type="EMBL" id="CAF1559269.1"/>
    </source>
</evidence>
<comment type="subcellular location">
    <subcellularLocation>
        <location evidence="2">Chromosome</location>
    </subcellularLocation>
    <subcellularLocation>
        <location evidence="1">Nucleus</location>
    </subcellularLocation>
</comment>
<reference evidence="9" key="1">
    <citation type="submission" date="2021-02" db="EMBL/GenBank/DDBJ databases">
        <authorList>
            <person name="Nowell W R."/>
        </authorList>
    </citation>
    <scope>NUCLEOTIDE SEQUENCE</scope>
</reference>
<dbReference type="GO" id="GO:0005694">
    <property type="term" value="C:chromosome"/>
    <property type="evidence" value="ECO:0007669"/>
    <property type="project" value="UniProtKB-SubCell"/>
</dbReference>
<keyword evidence="10" id="KW-1185">Reference proteome</keyword>
<evidence type="ECO:0000259" key="7">
    <source>
        <dbReference type="Pfam" id="PF10283"/>
    </source>
</evidence>
<feature type="compositionally biased region" description="Acidic residues" evidence="6">
    <location>
        <begin position="64"/>
        <end position="75"/>
    </location>
</feature>
<dbReference type="Proteomes" id="UP000663828">
    <property type="component" value="Unassembled WGS sequence"/>
</dbReference>
<dbReference type="InterPro" id="IPR019361">
    <property type="entry name" value="HPF1"/>
</dbReference>
<name>A0A815XL28_ADIRI</name>
<feature type="compositionally biased region" description="Low complexity" evidence="6">
    <location>
        <begin position="76"/>
        <end position="87"/>
    </location>
</feature>